<dbReference type="Proteomes" id="UP001073227">
    <property type="component" value="Unassembled WGS sequence"/>
</dbReference>
<reference evidence="2" key="1">
    <citation type="submission" date="2022-10" db="EMBL/GenBank/DDBJ databases">
        <title>Hoeflea sp. G2-23, isolated from marine algae.</title>
        <authorList>
            <person name="Kristyanto S."/>
            <person name="Kim J.M."/>
            <person name="Jeon C.O."/>
        </authorList>
    </citation>
    <scope>NUCLEOTIDE SEQUENCE</scope>
    <source>
        <strain evidence="2">G2-23</strain>
    </source>
</reference>
<dbReference type="Gene3D" id="2.30.30.40">
    <property type="entry name" value="SH3 Domains"/>
    <property type="match status" value="1"/>
</dbReference>
<dbReference type="EMBL" id="JAOVZR010000001">
    <property type="protein sequence ID" value="MCY0148063.1"/>
    <property type="molecule type" value="Genomic_DNA"/>
</dbReference>
<protein>
    <recommendedName>
        <fullName evidence="1">SH3b domain-containing protein</fullName>
    </recommendedName>
</protein>
<comment type="caution">
    <text evidence="2">The sequence shown here is derived from an EMBL/GenBank/DDBJ whole genome shotgun (WGS) entry which is preliminary data.</text>
</comment>
<dbReference type="Pfam" id="PF08239">
    <property type="entry name" value="SH3_3"/>
    <property type="match status" value="1"/>
</dbReference>
<organism evidence="2 3">
    <name type="scientific">Hoeflea algicola</name>
    <dbReference type="NCBI Taxonomy" id="2983763"/>
    <lineage>
        <taxon>Bacteria</taxon>
        <taxon>Pseudomonadati</taxon>
        <taxon>Pseudomonadota</taxon>
        <taxon>Alphaproteobacteria</taxon>
        <taxon>Hyphomicrobiales</taxon>
        <taxon>Rhizobiaceae</taxon>
        <taxon>Hoeflea</taxon>
    </lineage>
</organism>
<feature type="domain" description="SH3b" evidence="1">
    <location>
        <begin position="1"/>
        <end position="65"/>
    </location>
</feature>
<proteinExistence type="predicted"/>
<evidence type="ECO:0000259" key="1">
    <source>
        <dbReference type="Pfam" id="PF08239"/>
    </source>
</evidence>
<keyword evidence="3" id="KW-1185">Reference proteome</keyword>
<gene>
    <name evidence="2" type="ORF">OEG84_10165</name>
</gene>
<dbReference type="InterPro" id="IPR003646">
    <property type="entry name" value="SH3-like_bac-type"/>
</dbReference>
<name>A0ABT3Z8F7_9HYPH</name>
<accession>A0ABT3Z8F7</accession>
<evidence type="ECO:0000313" key="2">
    <source>
        <dbReference type="EMBL" id="MCY0148063.1"/>
    </source>
</evidence>
<sequence>MRKGPGSDHAKIDELKNGDNVWLFETRGKWIGVVYGVESLSCSPIDADRPVHKGGKKGWVHQNWVEVLAG</sequence>
<evidence type="ECO:0000313" key="3">
    <source>
        <dbReference type="Proteomes" id="UP001073227"/>
    </source>
</evidence>